<dbReference type="InterPro" id="IPR000073">
    <property type="entry name" value="AB_hydrolase_1"/>
</dbReference>
<comment type="caution">
    <text evidence="4">The sequence shown here is derived from an EMBL/GenBank/DDBJ whole genome shotgun (WGS) entry which is preliminary data.</text>
</comment>
<evidence type="ECO:0000313" key="5">
    <source>
        <dbReference type="Proteomes" id="UP000076584"/>
    </source>
</evidence>
<reference evidence="4 5" key="1">
    <citation type="submission" date="2015-06" db="EMBL/GenBank/DDBJ databases">
        <title>Survival trade-offs in plant roots during colonization by closely related pathogenic and mutualistic fungi.</title>
        <authorList>
            <person name="Hacquard S."/>
            <person name="Kracher B."/>
            <person name="Hiruma K."/>
            <person name="Weinman A."/>
            <person name="Muench P."/>
            <person name="Garrido Oter R."/>
            <person name="Ver Loren van Themaat E."/>
            <person name="Dallerey J.-F."/>
            <person name="Damm U."/>
            <person name="Henrissat B."/>
            <person name="Lespinet O."/>
            <person name="Thon M."/>
            <person name="Kemen E."/>
            <person name="McHardy A.C."/>
            <person name="Schulze-Lefert P."/>
            <person name="O'Connell R.J."/>
        </authorList>
    </citation>
    <scope>NUCLEOTIDE SEQUENCE [LARGE SCALE GENOMIC DNA]</scope>
    <source>
        <strain evidence="4 5">MAFF 238704</strain>
    </source>
</reference>
<dbReference type="Proteomes" id="UP000076584">
    <property type="component" value="Unassembled WGS sequence"/>
</dbReference>
<feature type="domain" description="AB hydrolase-1" evidence="3">
    <location>
        <begin position="41"/>
        <end position="321"/>
    </location>
</feature>
<dbReference type="PANTHER" id="PTHR43329">
    <property type="entry name" value="EPOXIDE HYDROLASE"/>
    <property type="match status" value="1"/>
</dbReference>
<feature type="non-terminal residue" evidence="4">
    <location>
        <position position="1"/>
    </location>
</feature>
<evidence type="ECO:0000313" key="4">
    <source>
        <dbReference type="EMBL" id="KZL84348.1"/>
    </source>
</evidence>
<dbReference type="STRING" id="1573173.A0A161WI96"/>
<keyword evidence="1 4" id="KW-0378">Hydrolase</keyword>
<dbReference type="InterPro" id="IPR000639">
    <property type="entry name" value="Epox_hydrolase-like"/>
</dbReference>
<gene>
    <name evidence="4" type="ORF">CI238_11684</name>
</gene>
<dbReference type="PRINTS" id="PR00111">
    <property type="entry name" value="ABHYDROLASE"/>
</dbReference>
<evidence type="ECO:0000259" key="3">
    <source>
        <dbReference type="Pfam" id="PF00561"/>
    </source>
</evidence>
<keyword evidence="5" id="KW-1185">Reference proteome</keyword>
<dbReference type="Pfam" id="PF00561">
    <property type="entry name" value="Abhydrolase_1"/>
    <property type="match status" value="1"/>
</dbReference>
<dbReference type="GO" id="GO:0016787">
    <property type="term" value="F:hydrolase activity"/>
    <property type="evidence" value="ECO:0007669"/>
    <property type="project" value="UniProtKB-KW"/>
</dbReference>
<comment type="similarity">
    <text evidence="2">Belongs to the AB hydrolase superfamily. Epoxide hydrolase family.</text>
</comment>
<dbReference type="EMBL" id="LFIW01000881">
    <property type="protein sequence ID" value="KZL84348.1"/>
    <property type="molecule type" value="Genomic_DNA"/>
</dbReference>
<proteinExistence type="inferred from homology"/>
<sequence length="358" mass="39147">LVKMDARTVHDSRFEYQTATLNGVKYNYIHAEPASGKVVGTIFLIHGWPDLSLGWRNQIPFLLSKGLRVIAPDMMGYGGTDAPEDVSFYTFKRASDDIAALASHLGLSRIILGGHDWGGAVVYRAALWHPELVSAFFVISTPFAAPRVTYVDQAIALPTLRYQLQFRTDAVQEYIGLGDTQNATRVRQILNTIYGVTLPSGASAFNSSGDGLALELLDGVTEDTPLLSEDELNFYVNNYISDPFNRTLNWYRTGELNWKDELILVPGDAAYTAKFVQPALYIGGSLDEALPPILSTGMEAYFNSLSRGVVNGTHWVMWEKPQDVNGYVDNWLTGSVLGNLTVGLNLTAGIGAGNALAM</sequence>
<dbReference type="InterPro" id="IPR029058">
    <property type="entry name" value="AB_hydrolase_fold"/>
</dbReference>
<evidence type="ECO:0000256" key="1">
    <source>
        <dbReference type="ARBA" id="ARBA00022801"/>
    </source>
</evidence>
<organism evidence="4 5">
    <name type="scientific">Colletotrichum incanum</name>
    <name type="common">Soybean anthracnose fungus</name>
    <dbReference type="NCBI Taxonomy" id="1573173"/>
    <lineage>
        <taxon>Eukaryota</taxon>
        <taxon>Fungi</taxon>
        <taxon>Dikarya</taxon>
        <taxon>Ascomycota</taxon>
        <taxon>Pezizomycotina</taxon>
        <taxon>Sordariomycetes</taxon>
        <taxon>Hypocreomycetidae</taxon>
        <taxon>Glomerellales</taxon>
        <taxon>Glomerellaceae</taxon>
        <taxon>Colletotrichum</taxon>
        <taxon>Colletotrichum spaethianum species complex</taxon>
    </lineage>
</organism>
<dbReference type="PRINTS" id="PR00412">
    <property type="entry name" value="EPOXHYDRLASE"/>
</dbReference>
<name>A0A161WI96_COLIC</name>
<protein>
    <submittedName>
        <fullName evidence="4">Epoxide hydrolase</fullName>
    </submittedName>
</protein>
<accession>A0A161WI96</accession>
<evidence type="ECO:0000256" key="2">
    <source>
        <dbReference type="ARBA" id="ARBA00038334"/>
    </source>
</evidence>
<dbReference type="Gene3D" id="3.40.50.1820">
    <property type="entry name" value="alpha/beta hydrolase"/>
    <property type="match status" value="1"/>
</dbReference>
<dbReference type="AlphaFoldDB" id="A0A161WI96"/>
<dbReference type="SUPFAM" id="SSF53474">
    <property type="entry name" value="alpha/beta-Hydrolases"/>
    <property type="match status" value="1"/>
</dbReference>